<gene>
    <name evidence="3" type="ORF">KDM90_04550</name>
</gene>
<feature type="signal peptide" evidence="2">
    <location>
        <begin position="1"/>
        <end position="22"/>
    </location>
</feature>
<protein>
    <recommendedName>
        <fullName evidence="5">DUF4124 domain-containing protein</fullName>
    </recommendedName>
</protein>
<name>A0A941IEC6_9BURK</name>
<dbReference type="EMBL" id="JAGSPJ010000001">
    <property type="protein sequence ID" value="MBR7799262.1"/>
    <property type="molecule type" value="Genomic_DNA"/>
</dbReference>
<sequence>MKSFQRICIFIALLTLSIGSNAQMRKCITSGGKSIYTDQPCASKAGENAAEVKDSELLKKISSINGQKNLEKSCWILGHRDSQCYPRVISELGTVFRENCSIPSKQYEKDQLNGKRRPHRNNDPENEGDDLLFEHRYTEKSRSTLQCDALEKEMWDFLKSNFPKRISEQDAKIINYKLKISPTKNSESYY</sequence>
<dbReference type="RefSeq" id="WP_212674359.1">
    <property type="nucleotide sequence ID" value="NZ_JAGSPJ010000001.1"/>
</dbReference>
<proteinExistence type="predicted"/>
<accession>A0A941IEC6</accession>
<evidence type="ECO:0000256" key="2">
    <source>
        <dbReference type="SAM" id="SignalP"/>
    </source>
</evidence>
<feature type="chain" id="PRO_5037322243" description="DUF4124 domain-containing protein" evidence="2">
    <location>
        <begin position="23"/>
        <end position="190"/>
    </location>
</feature>
<comment type="caution">
    <text evidence="3">The sequence shown here is derived from an EMBL/GenBank/DDBJ whole genome shotgun (WGS) entry which is preliminary data.</text>
</comment>
<evidence type="ECO:0000313" key="4">
    <source>
        <dbReference type="Proteomes" id="UP000678545"/>
    </source>
</evidence>
<evidence type="ECO:0008006" key="5">
    <source>
        <dbReference type="Google" id="ProtNLM"/>
    </source>
</evidence>
<reference evidence="3" key="1">
    <citation type="submission" date="2021-04" db="EMBL/GenBank/DDBJ databases">
        <title>novel species isolated from subtropical streams in China.</title>
        <authorList>
            <person name="Lu H."/>
        </authorList>
    </citation>
    <scope>NUCLEOTIDE SEQUENCE</scope>
    <source>
        <strain evidence="3">FT137W</strain>
    </source>
</reference>
<feature type="region of interest" description="Disordered" evidence="1">
    <location>
        <begin position="107"/>
        <end position="130"/>
    </location>
</feature>
<keyword evidence="2" id="KW-0732">Signal</keyword>
<evidence type="ECO:0000313" key="3">
    <source>
        <dbReference type="EMBL" id="MBR7799262.1"/>
    </source>
</evidence>
<dbReference type="Proteomes" id="UP000678545">
    <property type="component" value="Unassembled WGS sequence"/>
</dbReference>
<evidence type="ECO:0000256" key="1">
    <source>
        <dbReference type="SAM" id="MobiDB-lite"/>
    </source>
</evidence>
<keyword evidence="4" id="KW-1185">Reference proteome</keyword>
<organism evidence="3 4">
    <name type="scientific">Undibacterium fentianense</name>
    <dbReference type="NCBI Taxonomy" id="2828728"/>
    <lineage>
        <taxon>Bacteria</taxon>
        <taxon>Pseudomonadati</taxon>
        <taxon>Pseudomonadota</taxon>
        <taxon>Betaproteobacteria</taxon>
        <taxon>Burkholderiales</taxon>
        <taxon>Oxalobacteraceae</taxon>
        <taxon>Undibacterium</taxon>
    </lineage>
</organism>
<dbReference type="AlphaFoldDB" id="A0A941IEC6"/>